<evidence type="ECO:0000256" key="1">
    <source>
        <dbReference type="SAM" id="SignalP"/>
    </source>
</evidence>
<dbReference type="RefSeq" id="WP_055664342.1">
    <property type="nucleotide sequence ID" value="NZ_CYPR01000200.1"/>
</dbReference>
<sequence>MNRLALALTFLAAPAFAQDMTTDLPDMADAADVPNLDCEQTGEDVSCTFDALAPYDFCMAVDAEGEPLANAMGSTDAGVVLFQGIDAQQIASLRCRDI</sequence>
<keyword evidence="1" id="KW-0732">Signal</keyword>
<evidence type="ECO:0008006" key="4">
    <source>
        <dbReference type="Google" id="ProtNLM"/>
    </source>
</evidence>
<dbReference type="AlphaFoldDB" id="A0A0M7BBW4"/>
<feature type="signal peptide" evidence="1">
    <location>
        <begin position="1"/>
        <end position="17"/>
    </location>
</feature>
<protein>
    <recommendedName>
        <fullName evidence="4">Integral membrane protein</fullName>
    </recommendedName>
</protein>
<feature type="chain" id="PRO_5005809883" description="Integral membrane protein" evidence="1">
    <location>
        <begin position="18"/>
        <end position="98"/>
    </location>
</feature>
<evidence type="ECO:0000313" key="2">
    <source>
        <dbReference type="EMBL" id="CUH40277.1"/>
    </source>
</evidence>
<accession>A0A0M7BBW4</accession>
<dbReference type="OrthoDB" id="7659394at2"/>
<proteinExistence type="predicted"/>
<dbReference type="EMBL" id="CYPR01000200">
    <property type="protein sequence ID" value="CUH40277.1"/>
    <property type="molecule type" value="Genomic_DNA"/>
</dbReference>
<evidence type="ECO:0000313" key="3">
    <source>
        <dbReference type="Proteomes" id="UP000049455"/>
    </source>
</evidence>
<reference evidence="2 3" key="1">
    <citation type="submission" date="2015-09" db="EMBL/GenBank/DDBJ databases">
        <authorList>
            <person name="Jackson K.R."/>
            <person name="Lunt B.L."/>
            <person name="Fisher J.N.B."/>
            <person name="Gardner A.V."/>
            <person name="Bailey M.E."/>
            <person name="Deus L.M."/>
            <person name="Earl A.S."/>
            <person name="Gibby P.D."/>
            <person name="Hartmann K.A."/>
            <person name="Liu J.E."/>
            <person name="Manci A.M."/>
            <person name="Nielsen D.A."/>
            <person name="Solomon M.B."/>
            <person name="Breakwell D.P."/>
            <person name="Burnett S.H."/>
            <person name="Grose J.H."/>
        </authorList>
    </citation>
    <scope>NUCLEOTIDE SEQUENCE [LARGE SCALE GENOMIC DNA]</scope>
    <source>
        <strain evidence="2 3">CECT 7799</strain>
    </source>
</reference>
<dbReference type="Proteomes" id="UP000049455">
    <property type="component" value="Unassembled WGS sequence"/>
</dbReference>
<name>A0A0M7BBW4_9RHOB</name>
<keyword evidence="3" id="KW-1185">Reference proteome</keyword>
<gene>
    <name evidence="2" type="ORF">JSE7799_03009</name>
</gene>
<organism evidence="2 3">
    <name type="scientific">Jannaschia seosinensis</name>
    <dbReference type="NCBI Taxonomy" id="313367"/>
    <lineage>
        <taxon>Bacteria</taxon>
        <taxon>Pseudomonadati</taxon>
        <taxon>Pseudomonadota</taxon>
        <taxon>Alphaproteobacteria</taxon>
        <taxon>Rhodobacterales</taxon>
        <taxon>Roseobacteraceae</taxon>
        <taxon>Jannaschia</taxon>
    </lineage>
</organism>